<dbReference type="EMBL" id="LAZR01021481">
    <property type="protein sequence ID" value="KKL85176.1"/>
    <property type="molecule type" value="Genomic_DNA"/>
</dbReference>
<name>A0A0F9G3W9_9ZZZZ</name>
<reference evidence="1" key="1">
    <citation type="journal article" date="2015" name="Nature">
        <title>Complex archaea that bridge the gap between prokaryotes and eukaryotes.</title>
        <authorList>
            <person name="Spang A."/>
            <person name="Saw J.H."/>
            <person name="Jorgensen S.L."/>
            <person name="Zaremba-Niedzwiedzka K."/>
            <person name="Martijn J."/>
            <person name="Lind A.E."/>
            <person name="van Eijk R."/>
            <person name="Schleper C."/>
            <person name="Guy L."/>
            <person name="Ettema T.J."/>
        </authorList>
    </citation>
    <scope>NUCLEOTIDE SEQUENCE</scope>
</reference>
<dbReference type="AlphaFoldDB" id="A0A0F9G3W9"/>
<comment type="caution">
    <text evidence="1">The sequence shown here is derived from an EMBL/GenBank/DDBJ whole genome shotgun (WGS) entry which is preliminary data.</text>
</comment>
<proteinExistence type="predicted"/>
<evidence type="ECO:0000313" key="1">
    <source>
        <dbReference type="EMBL" id="KKL85176.1"/>
    </source>
</evidence>
<sequence>MVQEREMADLRVTRLTSRIEALERLVKLGLIGADFESLQLEVQRQKGLLGRLAGDAGIGNVLYGIEAPQNVKVLSNDLTEINVDNTTTKTVIFTFDIEAGDLVPLGGIQLTLGGDLKSDASGTLTVEIKWGTDTLTSAATTIQSAAARWKWYMEFVIGASSPTAQKLALWFQAIVSSTDFGLRRADISGSHMGNARAAFTQNLLKRITLEVNVKWSVAGASLLFRKDMGILRLLPNPK</sequence>
<accession>A0A0F9G3W9</accession>
<gene>
    <name evidence="1" type="ORF">LCGC14_1957340</name>
</gene>
<organism evidence="1">
    <name type="scientific">marine sediment metagenome</name>
    <dbReference type="NCBI Taxonomy" id="412755"/>
    <lineage>
        <taxon>unclassified sequences</taxon>
        <taxon>metagenomes</taxon>
        <taxon>ecological metagenomes</taxon>
    </lineage>
</organism>
<protein>
    <submittedName>
        <fullName evidence="1">Uncharacterized protein</fullName>
    </submittedName>
</protein>